<comment type="caution">
    <text evidence="2">The sequence shown here is derived from an EMBL/GenBank/DDBJ whole genome shotgun (WGS) entry which is preliminary data.</text>
</comment>
<accession>A0A9W7MX76</accession>
<name>A0A9W7MX76_HIBTR</name>
<proteinExistence type="predicted"/>
<sequence length="105" mass="11618">MTGNNKSDGKVLKKKHQRLSPKKLDLKEKKEEVKLMGMLVAETRAVQAELTQKMEDSLLNGEDPRTTGQQLGQVNIMCGRLNATAGDYILGLLDALDQADRDKGH</sequence>
<reference evidence="2" key="1">
    <citation type="submission" date="2023-05" db="EMBL/GenBank/DDBJ databases">
        <title>Genome and transcriptome analyses reveal genes involved in the formation of fine ridges on petal epidermal cells in Hibiscus trionum.</title>
        <authorList>
            <person name="Koshimizu S."/>
            <person name="Masuda S."/>
            <person name="Ishii T."/>
            <person name="Shirasu K."/>
            <person name="Hoshino A."/>
            <person name="Arita M."/>
        </authorList>
    </citation>
    <scope>NUCLEOTIDE SEQUENCE</scope>
    <source>
        <strain evidence="2">Hamamatsu line</strain>
    </source>
</reference>
<feature type="region of interest" description="Disordered" evidence="1">
    <location>
        <begin position="1"/>
        <end position="23"/>
    </location>
</feature>
<organism evidence="2 3">
    <name type="scientific">Hibiscus trionum</name>
    <name type="common">Flower of an hour</name>
    <dbReference type="NCBI Taxonomy" id="183268"/>
    <lineage>
        <taxon>Eukaryota</taxon>
        <taxon>Viridiplantae</taxon>
        <taxon>Streptophyta</taxon>
        <taxon>Embryophyta</taxon>
        <taxon>Tracheophyta</taxon>
        <taxon>Spermatophyta</taxon>
        <taxon>Magnoliopsida</taxon>
        <taxon>eudicotyledons</taxon>
        <taxon>Gunneridae</taxon>
        <taxon>Pentapetalae</taxon>
        <taxon>rosids</taxon>
        <taxon>malvids</taxon>
        <taxon>Malvales</taxon>
        <taxon>Malvaceae</taxon>
        <taxon>Malvoideae</taxon>
        <taxon>Hibiscus</taxon>
    </lineage>
</organism>
<dbReference type="Proteomes" id="UP001165190">
    <property type="component" value="Unassembled WGS sequence"/>
</dbReference>
<protein>
    <submittedName>
        <fullName evidence="2">Uncharacterized protein</fullName>
    </submittedName>
</protein>
<evidence type="ECO:0000313" key="2">
    <source>
        <dbReference type="EMBL" id="GMJ13796.1"/>
    </source>
</evidence>
<feature type="compositionally biased region" description="Basic residues" evidence="1">
    <location>
        <begin position="12"/>
        <end position="21"/>
    </location>
</feature>
<dbReference type="AlphaFoldDB" id="A0A9W7MX76"/>
<evidence type="ECO:0000256" key="1">
    <source>
        <dbReference type="SAM" id="MobiDB-lite"/>
    </source>
</evidence>
<evidence type="ECO:0000313" key="3">
    <source>
        <dbReference type="Proteomes" id="UP001165190"/>
    </source>
</evidence>
<dbReference type="EMBL" id="BSYR01000065">
    <property type="protein sequence ID" value="GMJ13796.1"/>
    <property type="molecule type" value="Genomic_DNA"/>
</dbReference>
<gene>
    <name evidence="2" type="ORF">HRI_005048800</name>
</gene>
<keyword evidence="3" id="KW-1185">Reference proteome</keyword>